<dbReference type="NCBIfam" id="TIGR00492">
    <property type="entry name" value="alr"/>
    <property type="match status" value="1"/>
</dbReference>
<dbReference type="GO" id="GO:0016881">
    <property type="term" value="F:acid-amino acid ligase activity"/>
    <property type="evidence" value="ECO:0007669"/>
    <property type="project" value="InterPro"/>
</dbReference>
<comment type="function">
    <text evidence="4">Catalyzes the interconversion of L-alanine and D-alanine. May also act on other amino acids.</text>
</comment>
<dbReference type="SUPFAM" id="SSF53244">
    <property type="entry name" value="MurD-like peptide ligases, peptide-binding domain"/>
    <property type="match status" value="1"/>
</dbReference>
<dbReference type="InterPro" id="IPR029066">
    <property type="entry name" value="PLP-binding_barrel"/>
</dbReference>
<dbReference type="InterPro" id="IPR013221">
    <property type="entry name" value="Mur_ligase_cen"/>
</dbReference>
<dbReference type="Gene3D" id="3.20.20.10">
    <property type="entry name" value="Alanine racemase"/>
    <property type="match status" value="1"/>
</dbReference>
<dbReference type="PROSITE" id="PS00395">
    <property type="entry name" value="ALANINE_RACEMASE"/>
    <property type="match status" value="1"/>
</dbReference>
<feature type="domain" description="Alanine racemase C-terminal" evidence="7">
    <location>
        <begin position="762"/>
        <end position="890"/>
    </location>
</feature>
<evidence type="ECO:0000259" key="7">
    <source>
        <dbReference type="SMART" id="SM01005"/>
    </source>
</evidence>
<comment type="cofactor">
    <cofactor evidence="1 4 5">
        <name>pyridoxal 5'-phosphate</name>
        <dbReference type="ChEBI" id="CHEBI:597326"/>
    </cofactor>
</comment>
<dbReference type="PANTHER" id="PTHR30511:SF0">
    <property type="entry name" value="ALANINE RACEMASE, CATABOLIC-RELATED"/>
    <property type="match status" value="1"/>
</dbReference>
<dbReference type="EMBL" id="CADCTC010000074">
    <property type="protein sequence ID" value="CAA9233554.1"/>
    <property type="molecule type" value="Genomic_DNA"/>
</dbReference>
<dbReference type="InterPro" id="IPR036615">
    <property type="entry name" value="Mur_ligase_C_dom_sf"/>
</dbReference>
<name>A0A6J4HW43_9CHLR</name>
<dbReference type="UniPathway" id="UPA00042">
    <property type="reaction ID" value="UER00497"/>
</dbReference>
<dbReference type="GO" id="GO:0009252">
    <property type="term" value="P:peptidoglycan biosynthetic process"/>
    <property type="evidence" value="ECO:0007669"/>
    <property type="project" value="TreeGrafter"/>
</dbReference>
<dbReference type="InterPro" id="IPR009006">
    <property type="entry name" value="Ala_racemase/Decarboxylase_C"/>
</dbReference>
<evidence type="ECO:0000256" key="6">
    <source>
        <dbReference type="PIRSR" id="PIRSR600821-52"/>
    </source>
</evidence>
<evidence type="ECO:0000256" key="5">
    <source>
        <dbReference type="PIRSR" id="PIRSR600821-50"/>
    </source>
</evidence>
<dbReference type="Gene3D" id="3.40.1390.10">
    <property type="entry name" value="MurE/MurF, N-terminal domain"/>
    <property type="match status" value="1"/>
</dbReference>
<dbReference type="InterPro" id="IPR001608">
    <property type="entry name" value="Ala_racemase_N"/>
</dbReference>
<dbReference type="AlphaFoldDB" id="A0A6J4HW43"/>
<dbReference type="Gene3D" id="2.40.37.10">
    <property type="entry name" value="Lyase, Ornithine Decarboxylase, Chain A, domain 1"/>
    <property type="match status" value="1"/>
</dbReference>
<organism evidence="8">
    <name type="scientific">uncultured Chloroflexota bacterium</name>
    <dbReference type="NCBI Taxonomy" id="166587"/>
    <lineage>
        <taxon>Bacteria</taxon>
        <taxon>Bacillati</taxon>
        <taxon>Chloroflexota</taxon>
        <taxon>environmental samples</taxon>
    </lineage>
</organism>
<dbReference type="GO" id="GO:0005524">
    <property type="term" value="F:ATP binding"/>
    <property type="evidence" value="ECO:0007669"/>
    <property type="project" value="InterPro"/>
</dbReference>
<dbReference type="SUPFAM" id="SSF51419">
    <property type="entry name" value="PLP-binding barrel"/>
    <property type="match status" value="1"/>
</dbReference>
<keyword evidence="3 4" id="KW-0413">Isomerase</keyword>
<comment type="catalytic activity">
    <reaction evidence="4">
        <text>L-alanine = D-alanine</text>
        <dbReference type="Rhea" id="RHEA:20249"/>
        <dbReference type="ChEBI" id="CHEBI:57416"/>
        <dbReference type="ChEBI" id="CHEBI:57972"/>
        <dbReference type="EC" id="5.1.1.1"/>
    </reaction>
</comment>
<proteinExistence type="inferred from homology"/>
<accession>A0A6J4HW43</accession>
<gene>
    <name evidence="8" type="ORF">AVDCRST_MAG77-1139</name>
</gene>
<dbReference type="InterPro" id="IPR000821">
    <property type="entry name" value="Ala_racemase"/>
</dbReference>
<sequence length="892" mass="93796">MILLDDLLVGAVDEGARVEGLAYAREFEGFVNDSRNVRGGELFVAVRTDRADGHDFITDAVRRGATGVLCERVPQHEGETVGGPTVVVVHDTRAALRAWARYLLRRQGPLTIGVTGSVGKTCTTKAIAGVLRELGDDPRAVFENDNFNDLLGLPISLSRLDPVHQVAVLELATDSAGEIAQLCELVAPQLGVVTNVAPAHLEHFGTLERLAREYGALPEAAGGSLVLNADDPLVVAMAARTRAPITWFGAGKHADVRATDVRADGTSTRFCLQCGGFEGRVELALPGRHSVYTALAAAAVALALGHSPDRMPAALAELRPVAGRLNTLRHTGGGMLLDDTFSASLPSALSAVDTLEAFGAVGVGVGVRKGRMNRDAHRPRRIAVLGGVSGISGGFGVDEIGAAVARAADYVVGYGDAAEPVLRAAVQAGLPEDGVVMAATVEEVLAHLGPLLAPDAGHSGEDFAPPASLASVAAVAPGVLVKGNEASRLERVVERLMDGGDSSQLVRQAPGARQVVPLQLDRAAWMEVDLGAIAANLDALKRIAAPAEVMAVLKADAYGHGAVRVSRLAVQHGAAMLGVAVLGEAATLRERGITAPILVLGYTPAWQARDVVRVDVAVSLYSMDVAQALSRAARALDRQPARVHIKVDTGMHRLGLAPEEVAPFARQVAQLPGVQIEGVFTHFAAADDADPSYTLTQLARFREVLSQWEDAGLTRPRYVHAANSAATLRFPEARFNLVRTGIALYGLHPSADAPCPPGFRAALALKTQLAQVKDIGVGEPVSYGCTWVAARPSRIGVLPIGYADGFRRAPANWGEVLVRGRRAPLVGRVCMDMCMVDLTDVPGARVGDEVVLIGEQGGDRLTAEDVAARLGTINYEVVSQILARVPREIVSR</sequence>
<dbReference type="HAMAP" id="MF_01201">
    <property type="entry name" value="Ala_racemase"/>
    <property type="match status" value="1"/>
</dbReference>
<keyword evidence="2 4" id="KW-0663">Pyridoxal phosphate</keyword>
<feature type="active site" description="Proton acceptor; specific for D-alanine" evidence="4">
    <location>
        <position position="554"/>
    </location>
</feature>
<dbReference type="Pfam" id="PF08245">
    <property type="entry name" value="Mur_ligase_M"/>
    <property type="match status" value="1"/>
</dbReference>
<evidence type="ECO:0000256" key="2">
    <source>
        <dbReference type="ARBA" id="ARBA00022898"/>
    </source>
</evidence>
<dbReference type="Pfam" id="PF01168">
    <property type="entry name" value="Ala_racemase_N"/>
    <property type="match status" value="1"/>
</dbReference>
<feature type="binding site" evidence="4 6">
    <location>
        <position position="653"/>
    </location>
    <ligand>
        <name>substrate</name>
    </ligand>
</feature>
<dbReference type="SUPFAM" id="SSF63418">
    <property type="entry name" value="MurE/MurF N-terminal domain"/>
    <property type="match status" value="1"/>
</dbReference>
<reference evidence="8" key="1">
    <citation type="submission" date="2020-02" db="EMBL/GenBank/DDBJ databases">
        <authorList>
            <person name="Meier V. D."/>
        </authorList>
    </citation>
    <scope>NUCLEOTIDE SEQUENCE</scope>
    <source>
        <strain evidence="8">AVDCRST_MAG77</strain>
    </source>
</reference>
<dbReference type="PRINTS" id="PR00992">
    <property type="entry name" value="ALARACEMASE"/>
</dbReference>
<dbReference type="Gene3D" id="3.40.1190.10">
    <property type="entry name" value="Mur-like, catalytic domain"/>
    <property type="match status" value="1"/>
</dbReference>
<evidence type="ECO:0000256" key="4">
    <source>
        <dbReference type="HAMAP-Rule" id="MF_01201"/>
    </source>
</evidence>
<dbReference type="GO" id="GO:0005829">
    <property type="term" value="C:cytosol"/>
    <property type="evidence" value="ECO:0007669"/>
    <property type="project" value="TreeGrafter"/>
</dbReference>
<dbReference type="Gene3D" id="3.90.190.20">
    <property type="entry name" value="Mur ligase, C-terminal domain"/>
    <property type="match status" value="1"/>
</dbReference>
<dbReference type="PANTHER" id="PTHR30511">
    <property type="entry name" value="ALANINE RACEMASE"/>
    <property type="match status" value="1"/>
</dbReference>
<dbReference type="FunFam" id="3.20.20.10:FF:000002">
    <property type="entry name" value="Alanine racemase"/>
    <property type="match status" value="1"/>
</dbReference>
<dbReference type="InterPro" id="IPR011079">
    <property type="entry name" value="Ala_racemase_C"/>
</dbReference>
<comment type="similarity">
    <text evidence="4">Belongs to the alanine racemase family.</text>
</comment>
<evidence type="ECO:0000256" key="1">
    <source>
        <dbReference type="ARBA" id="ARBA00001933"/>
    </source>
</evidence>
<dbReference type="Pfam" id="PF00842">
    <property type="entry name" value="Ala_racemase_C"/>
    <property type="match status" value="1"/>
</dbReference>
<dbReference type="EC" id="5.1.1.1" evidence="4"/>
<evidence type="ECO:0000256" key="3">
    <source>
        <dbReference type="ARBA" id="ARBA00023235"/>
    </source>
</evidence>
<evidence type="ECO:0000313" key="8">
    <source>
        <dbReference type="EMBL" id="CAA9233554.1"/>
    </source>
</evidence>
<dbReference type="SMART" id="SM01005">
    <property type="entry name" value="Ala_racemase_C"/>
    <property type="match status" value="1"/>
</dbReference>
<dbReference type="InterPro" id="IPR036565">
    <property type="entry name" value="Mur-like_cat_sf"/>
</dbReference>
<comment type="pathway">
    <text evidence="4">Amino-acid biosynthesis; D-alanine biosynthesis; D-alanine from L-alanine: step 1/1.</text>
</comment>
<protein>
    <recommendedName>
        <fullName evidence="4">Alanine racemase</fullName>
        <ecNumber evidence="4">5.1.1.1</ecNumber>
    </recommendedName>
</protein>
<dbReference type="GO" id="GO:0030170">
    <property type="term" value="F:pyridoxal phosphate binding"/>
    <property type="evidence" value="ECO:0007669"/>
    <property type="project" value="UniProtKB-UniRule"/>
</dbReference>
<dbReference type="SUPFAM" id="SSF50621">
    <property type="entry name" value="Alanine racemase C-terminal domain-like"/>
    <property type="match status" value="1"/>
</dbReference>
<dbReference type="SUPFAM" id="SSF53623">
    <property type="entry name" value="MurD-like peptide ligases, catalytic domain"/>
    <property type="match status" value="1"/>
</dbReference>
<dbReference type="InterPro" id="IPR000713">
    <property type="entry name" value="Mur_ligase_N"/>
</dbReference>
<dbReference type="CDD" id="cd00430">
    <property type="entry name" value="PLPDE_III_AR"/>
    <property type="match status" value="1"/>
</dbReference>
<dbReference type="GO" id="GO:0030632">
    <property type="term" value="P:D-alanine biosynthetic process"/>
    <property type="evidence" value="ECO:0007669"/>
    <property type="project" value="UniProtKB-UniRule"/>
</dbReference>
<dbReference type="InterPro" id="IPR020622">
    <property type="entry name" value="Ala_racemase_pyridoxalP-BS"/>
</dbReference>
<feature type="modified residue" description="N6-(pyridoxal phosphate)lysine" evidence="4 5">
    <location>
        <position position="554"/>
    </location>
</feature>
<dbReference type="InterPro" id="IPR035911">
    <property type="entry name" value="MurE/MurF_N"/>
</dbReference>
<dbReference type="GO" id="GO:0008784">
    <property type="term" value="F:alanine racemase activity"/>
    <property type="evidence" value="ECO:0007669"/>
    <property type="project" value="UniProtKB-UniRule"/>
</dbReference>
<dbReference type="Pfam" id="PF01225">
    <property type="entry name" value="Mur_ligase"/>
    <property type="match status" value="1"/>
</dbReference>
<feature type="binding site" evidence="4 6">
    <location>
        <position position="831"/>
    </location>
    <ligand>
        <name>substrate</name>
    </ligand>
</feature>
<feature type="active site" description="Proton acceptor; specific for L-alanine" evidence="4">
    <location>
        <position position="783"/>
    </location>
</feature>